<dbReference type="PANTHER" id="PTHR36920:SF1">
    <property type="entry name" value="OUTER MEMBRANE PROTEIN W"/>
    <property type="match status" value="1"/>
</dbReference>
<dbReference type="OrthoDB" id="6075287at2"/>
<proteinExistence type="predicted"/>
<evidence type="ECO:0000313" key="3">
    <source>
        <dbReference type="Proteomes" id="UP000297890"/>
    </source>
</evidence>
<dbReference type="AlphaFoldDB" id="A0A4Z0FF64"/>
<gene>
    <name evidence="2" type="ORF">E4680_00630</name>
</gene>
<reference evidence="2 3" key="1">
    <citation type="journal article" date="2019" name="ISME J.">
        <title>Candidatus Macondimonas diazotrophica, a novel gammaproteobacterial genus dominating crude-oil-contaminated coastal sediments.</title>
        <authorList>
            <person name="Karthikeyan S."/>
            <person name="Konstantinidis K."/>
        </authorList>
    </citation>
    <scope>NUCLEOTIDE SEQUENCE [LARGE SCALE GENOMIC DNA]</scope>
    <source>
        <strain evidence="2 3">KTK01</strain>
    </source>
</reference>
<dbReference type="EMBL" id="SRIO01000001">
    <property type="protein sequence ID" value="TFZ84081.1"/>
    <property type="molecule type" value="Genomic_DNA"/>
</dbReference>
<dbReference type="Pfam" id="PF03922">
    <property type="entry name" value="OmpW"/>
    <property type="match status" value="1"/>
</dbReference>
<sequence>MNTIASIKRRTRPGWIAALLALPLSGQAQSWLGQPALNPLEKGSFYAKFGVSRFDPSSSSGPLTFEEDTRVPILGTVLPAGPVAGSGIAVAPDEIATITLGYLLTSHLSIETALGLPTLKFDNVGRGSLEDAPLVRIRIPRLTNVQVGPLDGKLADVTAAPLNAKLIYHFRPDRRVRPYLGAGATYTITYNERLVDPSLWTRRSDPGTAPDLEVSDEWGSILQAGVDIDLTDKWFLGIDVMRVDVDFDNRITNVVTDGGVAGELRGSDANVNVEVDPYIYTLSLGRVF</sequence>
<keyword evidence="1" id="KW-0732">Signal</keyword>
<dbReference type="InterPro" id="IPR005618">
    <property type="entry name" value="OMPW"/>
</dbReference>
<dbReference type="GO" id="GO:0019867">
    <property type="term" value="C:outer membrane"/>
    <property type="evidence" value="ECO:0007669"/>
    <property type="project" value="InterPro"/>
</dbReference>
<dbReference type="Gene3D" id="2.40.160.20">
    <property type="match status" value="1"/>
</dbReference>
<protein>
    <submittedName>
        <fullName evidence="2">OmpW family protein</fullName>
    </submittedName>
</protein>
<evidence type="ECO:0000256" key="1">
    <source>
        <dbReference type="SAM" id="SignalP"/>
    </source>
</evidence>
<dbReference type="GO" id="GO:0055085">
    <property type="term" value="P:transmembrane transport"/>
    <property type="evidence" value="ECO:0007669"/>
    <property type="project" value="TreeGrafter"/>
</dbReference>
<dbReference type="RefSeq" id="WP_135280441.1">
    <property type="nucleotide sequence ID" value="NZ_SRIO01000001.1"/>
</dbReference>
<organism evidence="2 3">
    <name type="scientific">Candidatus Macondimonas diazotrophica</name>
    <dbReference type="NCBI Taxonomy" id="2305248"/>
    <lineage>
        <taxon>Bacteria</taxon>
        <taxon>Pseudomonadati</taxon>
        <taxon>Pseudomonadota</taxon>
        <taxon>Gammaproteobacteria</taxon>
        <taxon>Chromatiales</taxon>
        <taxon>Ectothiorhodospiraceae</taxon>
        <taxon>Candidatus Macondimonas</taxon>
    </lineage>
</organism>
<dbReference type="InterPro" id="IPR011250">
    <property type="entry name" value="OMP/PagP_B-barrel"/>
</dbReference>
<dbReference type="PANTHER" id="PTHR36920">
    <property type="match status" value="1"/>
</dbReference>
<dbReference type="Proteomes" id="UP000297890">
    <property type="component" value="Unassembled WGS sequence"/>
</dbReference>
<keyword evidence="3" id="KW-1185">Reference proteome</keyword>
<evidence type="ECO:0000313" key="2">
    <source>
        <dbReference type="EMBL" id="TFZ84081.1"/>
    </source>
</evidence>
<feature type="signal peptide" evidence="1">
    <location>
        <begin position="1"/>
        <end position="30"/>
    </location>
</feature>
<accession>A0A4Z0FF64</accession>
<comment type="caution">
    <text evidence="2">The sequence shown here is derived from an EMBL/GenBank/DDBJ whole genome shotgun (WGS) entry which is preliminary data.</text>
</comment>
<name>A0A4Z0FF64_9GAMM</name>
<dbReference type="SUPFAM" id="SSF56925">
    <property type="entry name" value="OMPA-like"/>
    <property type="match status" value="1"/>
</dbReference>
<feature type="chain" id="PRO_5021273011" evidence="1">
    <location>
        <begin position="31"/>
        <end position="288"/>
    </location>
</feature>